<dbReference type="AlphaFoldDB" id="X1FML2"/>
<name>X1FML2_9ZZZZ</name>
<protein>
    <submittedName>
        <fullName evidence="1">Uncharacterized protein</fullName>
    </submittedName>
</protein>
<feature type="non-terminal residue" evidence="1">
    <location>
        <position position="1"/>
    </location>
</feature>
<evidence type="ECO:0000313" key="1">
    <source>
        <dbReference type="EMBL" id="GAH21978.1"/>
    </source>
</evidence>
<organism evidence="1">
    <name type="scientific">marine sediment metagenome</name>
    <dbReference type="NCBI Taxonomy" id="412755"/>
    <lineage>
        <taxon>unclassified sequences</taxon>
        <taxon>metagenomes</taxon>
        <taxon>ecological metagenomes</taxon>
    </lineage>
</organism>
<reference evidence="1" key="1">
    <citation type="journal article" date="2014" name="Front. Microbiol.">
        <title>High frequency of phylogenetically diverse reductive dehalogenase-homologous genes in deep subseafloor sedimentary metagenomes.</title>
        <authorList>
            <person name="Kawai M."/>
            <person name="Futagami T."/>
            <person name="Toyoda A."/>
            <person name="Takaki Y."/>
            <person name="Nishi S."/>
            <person name="Hori S."/>
            <person name="Arai W."/>
            <person name="Tsubouchi T."/>
            <person name="Morono Y."/>
            <person name="Uchiyama I."/>
            <person name="Ito T."/>
            <person name="Fujiyama A."/>
            <person name="Inagaki F."/>
            <person name="Takami H."/>
        </authorList>
    </citation>
    <scope>NUCLEOTIDE SEQUENCE</scope>
    <source>
        <strain evidence="1">Expedition CK06-06</strain>
    </source>
</reference>
<proteinExistence type="predicted"/>
<gene>
    <name evidence="1" type="ORF">S03H2_07157</name>
</gene>
<accession>X1FML2</accession>
<comment type="caution">
    <text evidence="1">The sequence shown here is derived from an EMBL/GenBank/DDBJ whole genome shotgun (WGS) entry which is preliminary data.</text>
</comment>
<dbReference type="EMBL" id="BARU01003253">
    <property type="protein sequence ID" value="GAH21978.1"/>
    <property type="molecule type" value="Genomic_DNA"/>
</dbReference>
<sequence>LDGDFNVLSVLNMNRAKALGIKDSFPVIIFLNESELGWTEFLLSNEGIYNG</sequence>